<dbReference type="Gene3D" id="1.25.40.20">
    <property type="entry name" value="Ankyrin repeat-containing domain"/>
    <property type="match status" value="2"/>
</dbReference>
<dbReference type="PANTHER" id="PTHR24126:SF14">
    <property type="entry name" value="ANK_REP_REGION DOMAIN-CONTAINING PROTEIN"/>
    <property type="match status" value="1"/>
</dbReference>
<gene>
    <name evidence="3" type="ORF">Satyrvirus7_26</name>
</gene>
<proteinExistence type="predicted"/>
<accession>A0A3G5ADH1</accession>
<organism evidence="3">
    <name type="scientific">Satyrvirus sp</name>
    <dbReference type="NCBI Taxonomy" id="2487771"/>
    <lineage>
        <taxon>Viruses</taxon>
        <taxon>Varidnaviria</taxon>
        <taxon>Bamfordvirae</taxon>
        <taxon>Nucleocytoviricota</taxon>
        <taxon>Megaviricetes</taxon>
        <taxon>Imitervirales</taxon>
        <taxon>Mimiviridae</taxon>
        <taxon>Megamimivirinae</taxon>
    </lineage>
</organism>
<reference evidence="3" key="1">
    <citation type="submission" date="2018-10" db="EMBL/GenBank/DDBJ databases">
        <title>Hidden diversity of soil giant viruses.</title>
        <authorList>
            <person name="Schulz F."/>
            <person name="Alteio L."/>
            <person name="Goudeau D."/>
            <person name="Ryan E.M."/>
            <person name="Malmstrom R.R."/>
            <person name="Blanchard J."/>
            <person name="Woyke T."/>
        </authorList>
    </citation>
    <scope>NUCLEOTIDE SEQUENCE</scope>
    <source>
        <strain evidence="3">SAV1</strain>
    </source>
</reference>
<dbReference type="SMART" id="SM00248">
    <property type="entry name" value="ANK"/>
    <property type="match status" value="4"/>
</dbReference>
<dbReference type="EMBL" id="MK072443">
    <property type="protein sequence ID" value="AYV85232.1"/>
    <property type="molecule type" value="Genomic_DNA"/>
</dbReference>
<keyword evidence="2" id="KW-0040">ANK repeat</keyword>
<evidence type="ECO:0000313" key="3">
    <source>
        <dbReference type="EMBL" id="AYV85232.1"/>
    </source>
</evidence>
<dbReference type="PANTHER" id="PTHR24126">
    <property type="entry name" value="ANKYRIN REPEAT, PH AND SEC7 DOMAIN CONTAINING PROTEIN SECG-RELATED"/>
    <property type="match status" value="1"/>
</dbReference>
<protein>
    <recommendedName>
        <fullName evidence="4">Ankyrin repeat protein</fullName>
    </recommendedName>
</protein>
<sequence length="290" mass="33488">MNSDLLFEYFDIVNHVLRENNTNDLVDFYNKSNNKCRFNILNELTRINNLELFKTIFLLMQETLTQQNYISLLKLASHFRSYFIVEYLLQNGATANFPDGYNPHLDNCFIEPKSLYNTVKILVENGAKISNQDIINITKTPDLDMDTIKLFVEYGANIHTFGELPLKNISMYSNNSDSVEVLKYFIDHGANIHIDNGIVLQNYIHRTKYDCIKLLLDNEASTKNISCNDLSMLVKEGNYEIIKLLVDHGLDLTNIYNYLTISDSQNKIVDILLEYGMDPKTLVLLCINKN</sequence>
<evidence type="ECO:0000256" key="2">
    <source>
        <dbReference type="ARBA" id="ARBA00023043"/>
    </source>
</evidence>
<evidence type="ECO:0000256" key="1">
    <source>
        <dbReference type="ARBA" id="ARBA00022737"/>
    </source>
</evidence>
<dbReference type="InterPro" id="IPR002110">
    <property type="entry name" value="Ankyrin_rpt"/>
</dbReference>
<dbReference type="SUPFAM" id="SSF48403">
    <property type="entry name" value="Ankyrin repeat"/>
    <property type="match status" value="1"/>
</dbReference>
<keyword evidence="1" id="KW-0677">Repeat</keyword>
<name>A0A3G5ADH1_9VIRU</name>
<evidence type="ECO:0008006" key="4">
    <source>
        <dbReference type="Google" id="ProtNLM"/>
    </source>
</evidence>
<dbReference type="InterPro" id="IPR036770">
    <property type="entry name" value="Ankyrin_rpt-contain_sf"/>
</dbReference>